<dbReference type="GO" id="GO:0009279">
    <property type="term" value="C:cell outer membrane"/>
    <property type="evidence" value="ECO:0007669"/>
    <property type="project" value="UniProtKB-SubCell"/>
</dbReference>
<evidence type="ECO:0000256" key="7">
    <source>
        <dbReference type="ARBA" id="ARBA00023114"/>
    </source>
</evidence>
<comment type="similarity">
    <text evidence="1 10">Belongs to the alphaproteobacteria porin family.</text>
</comment>
<evidence type="ECO:0000313" key="11">
    <source>
        <dbReference type="EMBL" id="PTW61334.1"/>
    </source>
</evidence>
<evidence type="ECO:0000313" key="12">
    <source>
        <dbReference type="Proteomes" id="UP000244081"/>
    </source>
</evidence>
<evidence type="ECO:0000256" key="4">
    <source>
        <dbReference type="ARBA" id="ARBA00022692"/>
    </source>
</evidence>
<dbReference type="SUPFAM" id="SSF56935">
    <property type="entry name" value="Porins"/>
    <property type="match status" value="1"/>
</dbReference>
<dbReference type="Proteomes" id="UP000244081">
    <property type="component" value="Unassembled WGS sequence"/>
</dbReference>
<dbReference type="OrthoDB" id="7801681at2"/>
<gene>
    <name evidence="11" type="ORF">C8N35_10243</name>
</gene>
<keyword evidence="2 10" id="KW-0813">Transport</keyword>
<evidence type="ECO:0000256" key="10">
    <source>
        <dbReference type="RuleBase" id="RU364005"/>
    </source>
</evidence>
<keyword evidence="4 10" id="KW-0812">Transmembrane</keyword>
<proteinExistence type="inferred from homology"/>
<evidence type="ECO:0000256" key="2">
    <source>
        <dbReference type="ARBA" id="ARBA00022448"/>
    </source>
</evidence>
<keyword evidence="9 10" id="KW-0998">Cell outer membrane</keyword>
<comment type="caution">
    <text evidence="11">The sequence shown here is derived from an EMBL/GenBank/DDBJ whole genome shotgun (WGS) entry which is preliminary data.</text>
</comment>
<comment type="subcellular location">
    <subcellularLocation>
        <location evidence="10">Cell outer membrane</location>
        <topology evidence="10">Multi-pass membrane protein</topology>
    </subcellularLocation>
</comment>
<evidence type="ECO:0000256" key="6">
    <source>
        <dbReference type="ARBA" id="ARBA00023065"/>
    </source>
</evidence>
<feature type="chain" id="PRO_5015368411" description="Porin" evidence="10">
    <location>
        <begin position="23"/>
        <end position="399"/>
    </location>
</feature>
<dbReference type="RefSeq" id="WP_107989205.1">
    <property type="nucleotide sequence ID" value="NZ_QAYG01000002.1"/>
</dbReference>
<dbReference type="Pfam" id="PF02530">
    <property type="entry name" value="Porin_2"/>
    <property type="match status" value="1"/>
</dbReference>
<dbReference type="GO" id="GO:0006811">
    <property type="term" value="P:monoatomic ion transport"/>
    <property type="evidence" value="ECO:0007669"/>
    <property type="project" value="UniProtKB-KW"/>
</dbReference>
<keyword evidence="12" id="KW-1185">Reference proteome</keyword>
<evidence type="ECO:0000256" key="3">
    <source>
        <dbReference type="ARBA" id="ARBA00022452"/>
    </source>
</evidence>
<dbReference type="InterPro" id="IPR003684">
    <property type="entry name" value="Porin_alphabac"/>
</dbReference>
<evidence type="ECO:0000256" key="1">
    <source>
        <dbReference type="ARBA" id="ARBA00009521"/>
    </source>
</evidence>
<comment type="function">
    <text evidence="10">Forms passive diffusion pores that allow small molecular weight hydrophilic materials across the outer membrane.</text>
</comment>
<dbReference type="GO" id="GO:0046930">
    <property type="term" value="C:pore complex"/>
    <property type="evidence" value="ECO:0007669"/>
    <property type="project" value="UniProtKB-KW"/>
</dbReference>
<accession>A0A2T5VC58</accession>
<dbReference type="EMBL" id="QAYG01000002">
    <property type="protein sequence ID" value="PTW61334.1"/>
    <property type="molecule type" value="Genomic_DNA"/>
</dbReference>
<keyword evidence="7 10" id="KW-0626">Porin</keyword>
<protein>
    <recommendedName>
        <fullName evidence="10">Porin</fullName>
    </recommendedName>
</protein>
<comment type="domain">
    <text evidence="10">Consists of 16-stranded beta-barrel sheets, with large surface-exposed loops, that form a transmembrane pore at the center of each barrel. The pore is partially ocluded by a peptide loop that folds into the pore lumen.</text>
</comment>
<reference evidence="11 12" key="1">
    <citation type="submission" date="2018-04" db="EMBL/GenBank/DDBJ databases">
        <title>Genomic Encyclopedia of Archaeal and Bacterial Type Strains, Phase II (KMG-II): from individual species to whole genera.</title>
        <authorList>
            <person name="Goeker M."/>
        </authorList>
    </citation>
    <scope>NUCLEOTIDE SEQUENCE [LARGE SCALE GENOMIC DNA]</scope>
    <source>
        <strain evidence="11 12">DSM 23382</strain>
    </source>
</reference>
<evidence type="ECO:0000256" key="8">
    <source>
        <dbReference type="ARBA" id="ARBA00023136"/>
    </source>
</evidence>
<evidence type="ECO:0000256" key="5">
    <source>
        <dbReference type="ARBA" id="ARBA00022729"/>
    </source>
</evidence>
<keyword evidence="3 10" id="KW-1134">Transmembrane beta strand</keyword>
<dbReference type="AlphaFoldDB" id="A0A2T5VC58"/>
<keyword evidence="6 10" id="KW-0406">Ion transport</keyword>
<feature type="signal peptide" evidence="10">
    <location>
        <begin position="1"/>
        <end position="22"/>
    </location>
</feature>
<keyword evidence="8 10" id="KW-0472">Membrane</keyword>
<keyword evidence="5 10" id="KW-0732">Signal</keyword>
<evidence type="ECO:0000256" key="9">
    <source>
        <dbReference type="ARBA" id="ARBA00023237"/>
    </source>
</evidence>
<sequence length="399" mass="42824">MTKSLVLAAAAASLCTVAGAQAADLPAAPEPVDYVRVCDAYGAGYFYIPGTETCLRVQGGMRVEFRFRDFANDDNSAWGSREGDATTTRARAYVRFDSRTQTEYGLLRTFVDLWFTQDSGNDSASVTLENGFIQFGGFTFGRIAHGFFDFYTGDAWGSILDQGFSDHETNVFAYTYGFGNGLSASVSVEDGTFSRGIIGNGTFDADGDANDVYGGHKMPDLIANLRVDQGWGSAQIMGAVHQVYGDSTVNDSEVGYAIGAGVTFNVPMIAPGDTVSFQAAYAKGAVAYVSSNLEYDAVIKNGNVDATTAWGIGGGFKHYWTPTITSGFSASYASLDGYGTTYDVDQLGVQGNLAWQPVSGFLMGVELEYLKNDYDRDTAGTTLVDDDDLVGMFRVQRTF</sequence>
<name>A0A2T5VC58_9HYPH</name>
<organism evidence="11 12">
    <name type="scientific">Breoghania corrubedonensis</name>
    <dbReference type="NCBI Taxonomy" id="665038"/>
    <lineage>
        <taxon>Bacteria</taxon>
        <taxon>Pseudomonadati</taxon>
        <taxon>Pseudomonadota</taxon>
        <taxon>Alphaproteobacteria</taxon>
        <taxon>Hyphomicrobiales</taxon>
        <taxon>Stappiaceae</taxon>
        <taxon>Breoghania</taxon>
    </lineage>
</organism>
<dbReference type="GO" id="GO:0015288">
    <property type="term" value="F:porin activity"/>
    <property type="evidence" value="ECO:0007669"/>
    <property type="project" value="UniProtKB-KW"/>
</dbReference>